<dbReference type="GO" id="GO:0030182">
    <property type="term" value="P:neuron differentiation"/>
    <property type="evidence" value="ECO:0007669"/>
    <property type="project" value="UniProtKB-ARBA"/>
</dbReference>
<keyword evidence="9 12" id="KW-0505">Motor protein</keyword>
<evidence type="ECO:0000256" key="10">
    <source>
        <dbReference type="ARBA" id="ARBA00023203"/>
    </source>
</evidence>
<dbReference type="CDD" id="cd14473">
    <property type="entry name" value="FERM_B-lobe"/>
    <property type="match status" value="2"/>
</dbReference>
<protein>
    <submittedName>
        <fullName evidence="19">Myosin-VIIa-like</fullName>
    </submittedName>
</protein>
<evidence type="ECO:0000313" key="18">
    <source>
        <dbReference type="Proteomes" id="UP000504635"/>
    </source>
</evidence>
<sequence length="2116" mass="242493">MATQGVVVGDYIWAKQINNGEFDIPIGGKVTAIESSRVKIIDDDGNQVYVANAQVLKIMHVTSEKGVDDMINLGDLQEYAILRNLHKRYKEKKIYTYTGTMLVAINPYEFLPIYTNSLINDYRGKKFEELPPHIFAVGDNSYNDMKKTKTDQCIVISGESGAGKTESTKLILQYLASTSGQHSWIEQQILEANPILEAFGNAKTVRNDNSSRFGKYINIDFNLNGAIEGAKIEQYLLEKSRIVSQNDGERNYHIFYSMLAGLPKEEKKRLDLGEPDAYEYLKGGRTLTCAGRNEAKEFSDIAGALKVLNFTEKQTSDIFTLLSAILHLGNLKFKSGSSSHSESSEIGDQSLNEKIARLLGVAKADLAEALTKKTIYAHGDTIVSTMSKQQATESRNAFSKAIYGKIFILLVDKINEAIHKTKIPHKKSIGVLDIFGFENFQVNSFEQLCINYANENLQQFFVQHIFKLEQEYYTKEGINWSKIEFVDNQDVLDMIGLKPMNIFSLIDEETKFPKGTDFSMLTKLHGRHGTLKFYLKPKSDMTPEFGVQHFAGAVFYQVSGFLDKNRDTFSQDIKNLVKSSQNDMILSIFKDEIANDNNSKKMVTLSSQFKTSLELLMRTLSSCHPFFVRCIKPNELKKPQIFDRALCCRQLRYSGMMETAKIRQAGYPIRYSYPQFVDRFRYLGKGIPPSHKGDCKESTKKICNEVFTKGEDFQLGHSKLFLKHVDSERLEELRAQVLARYILVLQKAIRGWIHRRQFKKLRAAAIVFQKHFRARGYRTKYLKMRNGYQRLQSKIISREQVFSYQKLREKIVRLQARSKGYVARTSGQFGKIVSILQQRKQDEIEFKRQGRKNPRLDAESLMQQRLAAASADYAAMLKQKEVEALRAIQDVSQQFAFLEDALISEPPSPSTEMPKLPQNKVDVKLTDQLHNTFPDQEDPSEYSFRKYAATYFIHGTGVQHSRKSPRTALHELPTPDDILAAQALWSAILRFMGDMPEPRISRENDGPQVPVMAQLNETISRAFANRKEYQRIVQDERKQMQSLKKSDRQRLIHMTLKKKTKLLDDVKRGLVEDSFAVKNYNDWLHHKRTNNLEKLHFIIGHGILRPELRDEILCIICKQLTNNPSRASYARGWILMSLCVGCFPPSERFAPYFRAFIRTGPPGYAPFTENRLARTLQNGARSQPPTWLELIANKNKSLISLNITLLDSSELTVEVDSATTAEEIIAKISTSLNMKDTFGFSLFVALYDKVMSLGSEGDHVLDAISQCEQYSKELGHEEKNSPWRLFLRKEMFAPWHDPTADSVATDLIYKQVMRGLKTGEYRCPQEGDVATLIATQFYIEQGATLSSKILHSRIGEFLPVSIVQHSQGNLLPWEQRIAQTFDMLACVKKKWPVPKAKESIVIYSKSTWPILFSKFYEGLQVSGPELPKKNVIIAVNWTGIYMIDDQEQILLELTFADIFFITFENTNKMAPKLIFTTVAKEEYVFISPDAQNLCSLIQFIIDGLKQRSIYCVATQDYRHQTDAESFLAFKKGDLIILKNNTNGKSLMTSTWGFGECNGKSGDFPTEMVYILPTMTPPPQDILTAFKKERIIEKQSSAPALTTLQRMRLYTLAHYADEHFRSARRVTSINRPSVMTAARRNSKEELWKYTNEPIYQPLLQKVMEDEEASKEACNIFTVILRYMGDLPAPKAKYANEYTDQIFSSPLKNEILKDEVYCQILRQLTFNRMAISEEKGWELLYLITGLFVPSTVLLEETKKFLKSRVHPFVEPCLQRLQRTYKVGPRKFPPYSVEVEAIQHRSMEIYHKIYFPNDTDEAFEVDSMTRASDLCKNIAARLDLLSTDGFSLFVAIADRVFSIPESYFFYDFLSELINWMRATKPSWGSAAPIQAQYQVFFMKKLWVNTVPGKCLNSDQIFHYHQELPKYLKGYHKCSKQDAVKLAAFILRARFDNDQQEVQSVIQNNVKEFIPHDLIKAASSSDWKRSISAEYKSAAYSVPEAKEAFLKYIASWPTFGSTFFEVKQATEPSYPEIILIAINKRGVNIIHPHTKDILDVHDYSELSNWGSGNTYFQLTIGNIMRRTKLLCETSQGYKMDDLITSYIKFFKESAQKERSNDIFL</sequence>
<evidence type="ECO:0000259" key="16">
    <source>
        <dbReference type="PROSITE" id="PS51016"/>
    </source>
</evidence>
<dbReference type="Pfam" id="PF00063">
    <property type="entry name" value="Myosin_head"/>
    <property type="match status" value="1"/>
</dbReference>
<dbReference type="CDD" id="cd13199">
    <property type="entry name" value="FERM_C2_MyoVII"/>
    <property type="match status" value="1"/>
</dbReference>
<dbReference type="RefSeq" id="XP_030747956.1">
    <property type="nucleotide sequence ID" value="XM_030892096.1"/>
</dbReference>
<feature type="domain" description="FERM" evidence="15">
    <location>
        <begin position="1199"/>
        <end position="1511"/>
    </location>
</feature>
<evidence type="ECO:0000259" key="14">
    <source>
        <dbReference type="PROSITE" id="PS50002"/>
    </source>
</evidence>
<dbReference type="SUPFAM" id="SSF54236">
    <property type="entry name" value="Ubiquitin-like"/>
    <property type="match status" value="2"/>
</dbReference>
<evidence type="ECO:0000259" key="15">
    <source>
        <dbReference type="PROSITE" id="PS50057"/>
    </source>
</evidence>
<dbReference type="Gene3D" id="1.20.58.530">
    <property type="match status" value="1"/>
</dbReference>
<dbReference type="SMART" id="SM00326">
    <property type="entry name" value="SH3"/>
    <property type="match status" value="1"/>
</dbReference>
<dbReference type="GO" id="GO:0003779">
    <property type="term" value="F:actin binding"/>
    <property type="evidence" value="ECO:0007669"/>
    <property type="project" value="UniProtKB-KW"/>
</dbReference>
<dbReference type="GO" id="GO:0071944">
    <property type="term" value="C:cell periphery"/>
    <property type="evidence" value="ECO:0007669"/>
    <property type="project" value="UniProtKB-ARBA"/>
</dbReference>
<keyword evidence="3 11" id="KW-0728">SH3 domain</keyword>
<keyword evidence="10 12" id="KW-0009">Actin-binding</keyword>
<dbReference type="Pfam" id="PF21998">
    <property type="entry name" value="FERM_C1_MyoVII"/>
    <property type="match status" value="1"/>
</dbReference>
<dbReference type="PANTHER" id="PTHR22692">
    <property type="entry name" value="MYOSIN VII, XV"/>
    <property type="match status" value="1"/>
</dbReference>
<reference evidence="19" key="1">
    <citation type="submission" date="2025-08" db="UniProtKB">
        <authorList>
            <consortium name="RefSeq"/>
        </authorList>
    </citation>
    <scope>IDENTIFICATION</scope>
    <source>
        <tissue evidence="19">Gonads</tissue>
    </source>
</reference>
<dbReference type="SUPFAM" id="SSF47031">
    <property type="entry name" value="Second domain of FERM"/>
    <property type="match status" value="2"/>
</dbReference>
<dbReference type="PANTHER" id="PTHR22692:SF33">
    <property type="entry name" value="MYOSIN"/>
    <property type="match status" value="1"/>
</dbReference>
<dbReference type="CDD" id="cd01381">
    <property type="entry name" value="MYSc_Myo7"/>
    <property type="match status" value="1"/>
</dbReference>
<dbReference type="InterPro" id="IPR011993">
    <property type="entry name" value="PH-like_dom_sf"/>
</dbReference>
<evidence type="ECO:0000256" key="11">
    <source>
        <dbReference type="PROSITE-ProRule" id="PRU00192"/>
    </source>
</evidence>
<dbReference type="Gene3D" id="1.25.40.530">
    <property type="entry name" value="MyTH4 domain"/>
    <property type="match status" value="3"/>
</dbReference>
<dbReference type="SUPFAM" id="SSF50044">
    <property type="entry name" value="SH3-domain"/>
    <property type="match status" value="1"/>
</dbReference>
<gene>
    <name evidence="19" type="primary">LOC115876356</name>
</gene>
<dbReference type="SMART" id="SM00242">
    <property type="entry name" value="MYSc"/>
    <property type="match status" value="1"/>
</dbReference>
<proteinExistence type="inferred from homology"/>
<dbReference type="InterPro" id="IPR001452">
    <property type="entry name" value="SH3_domain"/>
</dbReference>
<dbReference type="GO" id="GO:0003774">
    <property type="term" value="F:cytoskeletal motor activity"/>
    <property type="evidence" value="ECO:0007669"/>
    <property type="project" value="UniProtKB-UniRule"/>
</dbReference>
<evidence type="ECO:0000256" key="4">
    <source>
        <dbReference type="ARBA" id="ARBA00022490"/>
    </source>
</evidence>
<organism evidence="18 19">
    <name type="scientific">Sitophilus oryzae</name>
    <name type="common">Rice weevil</name>
    <name type="synonym">Curculio oryzae</name>
    <dbReference type="NCBI Taxonomy" id="7048"/>
    <lineage>
        <taxon>Eukaryota</taxon>
        <taxon>Metazoa</taxon>
        <taxon>Ecdysozoa</taxon>
        <taxon>Arthropoda</taxon>
        <taxon>Hexapoda</taxon>
        <taxon>Insecta</taxon>
        <taxon>Pterygota</taxon>
        <taxon>Neoptera</taxon>
        <taxon>Endopterygota</taxon>
        <taxon>Coleoptera</taxon>
        <taxon>Polyphaga</taxon>
        <taxon>Cucujiformia</taxon>
        <taxon>Curculionidae</taxon>
        <taxon>Dryophthorinae</taxon>
        <taxon>Sitophilus</taxon>
    </lineage>
</organism>
<dbReference type="InterPro" id="IPR057130">
    <property type="entry name" value="Myosin_VII_N"/>
</dbReference>
<dbReference type="GO" id="GO:0009887">
    <property type="term" value="P:animal organ morphogenesis"/>
    <property type="evidence" value="ECO:0007669"/>
    <property type="project" value="UniProtKB-ARBA"/>
</dbReference>
<evidence type="ECO:0000256" key="2">
    <source>
        <dbReference type="ARBA" id="ARBA00008314"/>
    </source>
</evidence>
<dbReference type="Pfam" id="PF02174">
    <property type="entry name" value="IRS"/>
    <property type="match status" value="1"/>
</dbReference>
<dbReference type="Gene3D" id="3.10.20.90">
    <property type="entry name" value="Phosphatidylinositol 3-kinase Catalytic Subunit, Chain A, domain 1"/>
    <property type="match status" value="2"/>
</dbReference>
<name>A0A6J2X9T6_SITOR</name>
<dbReference type="GeneID" id="115876356"/>
<dbReference type="InterPro" id="IPR019748">
    <property type="entry name" value="FERM_central"/>
</dbReference>
<dbReference type="InterPro" id="IPR035963">
    <property type="entry name" value="FERM_2"/>
</dbReference>
<feature type="domain" description="Myosin motor" evidence="17">
    <location>
        <begin position="65"/>
        <end position="735"/>
    </location>
</feature>
<keyword evidence="13" id="KW-0175">Coiled coil</keyword>
<dbReference type="SUPFAM" id="SSF52540">
    <property type="entry name" value="P-loop containing nucleoside triphosphate hydrolases"/>
    <property type="match status" value="1"/>
</dbReference>
<dbReference type="Gene3D" id="1.20.80.10">
    <property type="match status" value="2"/>
</dbReference>
<dbReference type="GO" id="GO:0005737">
    <property type="term" value="C:cytoplasm"/>
    <property type="evidence" value="ECO:0007669"/>
    <property type="project" value="UniProtKB-SubCell"/>
</dbReference>
<keyword evidence="6 12" id="KW-0547">Nucleotide-binding</keyword>
<dbReference type="InterPro" id="IPR001609">
    <property type="entry name" value="Myosin_head_motor_dom-like"/>
</dbReference>
<keyword evidence="5" id="KW-0677">Repeat</keyword>
<dbReference type="GO" id="GO:0016459">
    <property type="term" value="C:myosin complex"/>
    <property type="evidence" value="ECO:0007669"/>
    <property type="project" value="UniProtKB-KW"/>
</dbReference>
<evidence type="ECO:0000259" key="17">
    <source>
        <dbReference type="PROSITE" id="PS51456"/>
    </source>
</evidence>
<dbReference type="InterPro" id="IPR014352">
    <property type="entry name" value="FERM/acyl-CoA-bd_prot_sf"/>
</dbReference>
<evidence type="ECO:0000256" key="8">
    <source>
        <dbReference type="ARBA" id="ARBA00023123"/>
    </source>
</evidence>
<dbReference type="InterPro" id="IPR002404">
    <property type="entry name" value="IRS_PTB"/>
</dbReference>
<dbReference type="OrthoDB" id="6108017at2759"/>
<dbReference type="PROSITE" id="PS51016">
    <property type="entry name" value="MYTH4"/>
    <property type="match status" value="2"/>
</dbReference>
<dbReference type="Pfam" id="PF21989">
    <property type="entry name" value="RA_2"/>
    <property type="match status" value="2"/>
</dbReference>
<evidence type="ECO:0000256" key="7">
    <source>
        <dbReference type="ARBA" id="ARBA00022840"/>
    </source>
</evidence>
<comment type="similarity">
    <text evidence="2 12">Belongs to the TRAFAC class myosin-kinesin ATPase superfamily. Myosin family.</text>
</comment>
<dbReference type="InterPro" id="IPR041794">
    <property type="entry name" value="MyoVII_FERM_C2"/>
</dbReference>
<dbReference type="SMART" id="SM00139">
    <property type="entry name" value="MyTH4"/>
    <property type="match status" value="2"/>
</dbReference>
<evidence type="ECO:0000256" key="5">
    <source>
        <dbReference type="ARBA" id="ARBA00022737"/>
    </source>
</evidence>
<dbReference type="GO" id="GO:0009888">
    <property type="term" value="P:tissue development"/>
    <property type="evidence" value="ECO:0007669"/>
    <property type="project" value="UniProtKB-ARBA"/>
</dbReference>
<dbReference type="PROSITE" id="PS50096">
    <property type="entry name" value="IQ"/>
    <property type="match status" value="2"/>
</dbReference>
<feature type="region of interest" description="Actin-binding" evidence="12">
    <location>
        <begin position="613"/>
        <end position="635"/>
    </location>
</feature>
<dbReference type="InterPro" id="IPR027417">
    <property type="entry name" value="P-loop_NTPase"/>
</dbReference>
<dbReference type="Gene3D" id="1.10.10.820">
    <property type="match status" value="1"/>
</dbReference>
<evidence type="ECO:0000256" key="9">
    <source>
        <dbReference type="ARBA" id="ARBA00023175"/>
    </source>
</evidence>
<feature type="domain" description="SH3" evidence="14">
    <location>
        <begin position="1506"/>
        <end position="1573"/>
    </location>
</feature>
<feature type="coiled-coil region" evidence="13">
    <location>
        <begin position="1012"/>
        <end position="1046"/>
    </location>
</feature>
<dbReference type="GO" id="GO:0120025">
    <property type="term" value="C:plasma membrane bounded cell projection"/>
    <property type="evidence" value="ECO:0007669"/>
    <property type="project" value="UniProtKB-ARBA"/>
</dbReference>
<accession>A0A6J2X9T6</accession>
<dbReference type="InterPro" id="IPR019749">
    <property type="entry name" value="Band_41_domain"/>
</dbReference>
<dbReference type="Gene3D" id="3.40.850.10">
    <property type="entry name" value="Kinesin motor domain"/>
    <property type="match status" value="1"/>
</dbReference>
<dbReference type="InParanoid" id="A0A6J2X9T6"/>
<dbReference type="InterPro" id="IPR000857">
    <property type="entry name" value="MyTH4_dom"/>
</dbReference>
<evidence type="ECO:0000313" key="19">
    <source>
        <dbReference type="RefSeq" id="XP_030747956.1"/>
    </source>
</evidence>
<dbReference type="GO" id="GO:0005524">
    <property type="term" value="F:ATP binding"/>
    <property type="evidence" value="ECO:0007669"/>
    <property type="project" value="UniProtKB-UniRule"/>
</dbReference>
<keyword evidence="18" id="KW-1185">Reference proteome</keyword>
<dbReference type="InterPro" id="IPR036028">
    <property type="entry name" value="SH3-like_dom_sf"/>
</dbReference>
<dbReference type="InterPro" id="IPR036961">
    <property type="entry name" value="Kinesin_motor_dom_sf"/>
</dbReference>
<dbReference type="CDD" id="cd17093">
    <property type="entry name" value="FERM2_F1_Myosin-VII"/>
    <property type="match status" value="1"/>
</dbReference>
<keyword evidence="4" id="KW-0963">Cytoplasm</keyword>
<feature type="domain" description="MyTH4" evidence="16">
    <location>
        <begin position="1648"/>
        <end position="1796"/>
    </location>
</feature>
<evidence type="ECO:0000256" key="13">
    <source>
        <dbReference type="SAM" id="Coils"/>
    </source>
</evidence>
<evidence type="ECO:0000256" key="3">
    <source>
        <dbReference type="ARBA" id="ARBA00022443"/>
    </source>
</evidence>
<evidence type="ECO:0000256" key="6">
    <source>
        <dbReference type="ARBA" id="ARBA00022741"/>
    </source>
</evidence>
<dbReference type="SUPFAM" id="SSF50729">
    <property type="entry name" value="PH domain-like"/>
    <property type="match status" value="1"/>
</dbReference>
<dbReference type="InterPro" id="IPR051567">
    <property type="entry name" value="Unconventional_Myosin_ATPase"/>
</dbReference>
<dbReference type="Pfam" id="PF24123">
    <property type="entry name" value="Myosin_VII_N"/>
    <property type="match status" value="1"/>
</dbReference>
<comment type="subcellular location">
    <subcellularLocation>
        <location evidence="1">Cytoplasm</location>
    </subcellularLocation>
</comment>
<dbReference type="KEGG" id="soy:115876356"/>
<dbReference type="PROSITE" id="PS50002">
    <property type="entry name" value="SH3"/>
    <property type="match status" value="1"/>
</dbReference>
<dbReference type="Pfam" id="PF00784">
    <property type="entry name" value="MyTH4"/>
    <property type="match status" value="2"/>
</dbReference>
<dbReference type="PROSITE" id="PS51456">
    <property type="entry name" value="MYOSIN_MOTOR"/>
    <property type="match status" value="1"/>
</dbReference>
<dbReference type="Gene3D" id="2.30.30.40">
    <property type="entry name" value="SH3 Domains"/>
    <property type="match status" value="1"/>
</dbReference>
<dbReference type="InterPro" id="IPR041793">
    <property type="entry name" value="MyoVII_FERM_C1"/>
</dbReference>
<dbReference type="InterPro" id="IPR029071">
    <property type="entry name" value="Ubiquitin-like_domsf"/>
</dbReference>
<dbReference type="Gene3D" id="1.20.5.4820">
    <property type="match status" value="1"/>
</dbReference>
<evidence type="ECO:0000256" key="12">
    <source>
        <dbReference type="PROSITE-ProRule" id="PRU00782"/>
    </source>
</evidence>
<dbReference type="InterPro" id="IPR036106">
    <property type="entry name" value="MYSc_Myo7"/>
</dbReference>
<dbReference type="InterPro" id="IPR038185">
    <property type="entry name" value="MyTH4_dom_sf"/>
</dbReference>
<feature type="domain" description="FERM" evidence="15">
    <location>
        <begin position="1802"/>
        <end position="2106"/>
    </location>
</feature>
<dbReference type="SMART" id="SM00295">
    <property type="entry name" value="B41"/>
    <property type="match status" value="2"/>
</dbReference>
<dbReference type="PRINTS" id="PR00193">
    <property type="entry name" value="MYOSINHEAVY"/>
</dbReference>
<keyword evidence="7 12" id="KW-0067">ATP-binding</keyword>
<dbReference type="SMART" id="SM00015">
    <property type="entry name" value="IQ"/>
    <property type="match status" value="3"/>
</dbReference>
<feature type="binding site" evidence="12">
    <location>
        <begin position="158"/>
        <end position="165"/>
    </location>
    <ligand>
        <name>ATP</name>
        <dbReference type="ChEBI" id="CHEBI:30616"/>
    </ligand>
</feature>
<dbReference type="CDD" id="cd17092">
    <property type="entry name" value="FERM1_F1_Myosin-VII"/>
    <property type="match status" value="1"/>
</dbReference>
<dbReference type="Gene3D" id="1.20.120.720">
    <property type="entry name" value="Myosin VI head, motor domain, U50 subdomain"/>
    <property type="match status" value="1"/>
</dbReference>
<dbReference type="InterPro" id="IPR000299">
    <property type="entry name" value="FERM_domain"/>
</dbReference>
<dbReference type="Gene3D" id="2.30.29.30">
    <property type="entry name" value="Pleckstrin-homology domain (PH domain)/Phosphotyrosine-binding domain (PTB)"/>
    <property type="match status" value="2"/>
</dbReference>
<dbReference type="FunFam" id="1.10.10.820:FF:000001">
    <property type="entry name" value="Myosin heavy chain"/>
    <property type="match status" value="1"/>
</dbReference>
<dbReference type="PROSITE" id="PS50057">
    <property type="entry name" value="FERM_3"/>
    <property type="match status" value="2"/>
</dbReference>
<feature type="domain" description="MyTH4" evidence="16">
    <location>
        <begin position="960"/>
        <end position="1194"/>
    </location>
</feature>
<dbReference type="Proteomes" id="UP000504635">
    <property type="component" value="Unplaced"/>
</dbReference>
<dbReference type="InterPro" id="IPR000048">
    <property type="entry name" value="IQ_motif_EF-hand-BS"/>
</dbReference>
<dbReference type="CDD" id="cd13198">
    <property type="entry name" value="FERM_C1_MyoVII"/>
    <property type="match status" value="1"/>
</dbReference>
<evidence type="ECO:0000256" key="1">
    <source>
        <dbReference type="ARBA" id="ARBA00004496"/>
    </source>
</evidence>
<keyword evidence="8 12" id="KW-0518">Myosin</keyword>